<feature type="transmembrane region" description="Helical" evidence="1">
    <location>
        <begin position="72"/>
        <end position="92"/>
    </location>
</feature>
<protein>
    <recommendedName>
        <fullName evidence="4">Membrane protein YesL</fullName>
    </recommendedName>
</protein>
<gene>
    <name evidence="2" type="ORF">Ate02nite_62520</name>
</gene>
<reference evidence="2" key="1">
    <citation type="submission" date="2021-01" db="EMBL/GenBank/DDBJ databases">
        <title>Whole genome shotgun sequence of Actinoplanes tereljensis NBRC 105297.</title>
        <authorList>
            <person name="Komaki H."/>
            <person name="Tamura T."/>
        </authorList>
    </citation>
    <scope>NUCLEOTIDE SEQUENCE</scope>
    <source>
        <strain evidence="2">NBRC 105297</strain>
    </source>
</reference>
<keyword evidence="1" id="KW-0472">Membrane</keyword>
<dbReference type="Pfam" id="PF04854">
    <property type="entry name" value="DUF624"/>
    <property type="match status" value="1"/>
</dbReference>
<feature type="transmembrane region" description="Helical" evidence="1">
    <location>
        <begin position="104"/>
        <end position="129"/>
    </location>
</feature>
<feature type="transmembrane region" description="Helical" evidence="1">
    <location>
        <begin position="150"/>
        <end position="170"/>
    </location>
</feature>
<evidence type="ECO:0000256" key="1">
    <source>
        <dbReference type="SAM" id="Phobius"/>
    </source>
</evidence>
<keyword evidence="1" id="KW-0812">Transmembrane</keyword>
<comment type="caution">
    <text evidence="2">The sequence shown here is derived from an EMBL/GenBank/DDBJ whole genome shotgun (WGS) entry which is preliminary data.</text>
</comment>
<keyword evidence="3" id="KW-1185">Reference proteome</keyword>
<proteinExistence type="predicted"/>
<dbReference type="AlphaFoldDB" id="A0A919NTJ6"/>
<sequence>MFALDSPLVRFLNRFADLMILNLLFLVTALPIVTLGAALTALSGTAMRLARGESESVTGDYLRALRRDLRPGMLLGLVVAGLGLVLAAWWTVIGGLAVPGLVRILLYAVCGVLAFRLTVVALFAFPYLATFDDGLRTVLRNARLMSVRHAFASLALLMVTGLPVVVTVFYPQVVVFGLLWFLFGFAGVAYLAGIVLTGVFATYAPKLALS</sequence>
<name>A0A919NTJ6_9ACTN</name>
<evidence type="ECO:0000313" key="2">
    <source>
        <dbReference type="EMBL" id="GIF23522.1"/>
    </source>
</evidence>
<accession>A0A919NTJ6</accession>
<feature type="transmembrane region" description="Helical" evidence="1">
    <location>
        <begin position="20"/>
        <end position="42"/>
    </location>
</feature>
<evidence type="ECO:0000313" key="3">
    <source>
        <dbReference type="Proteomes" id="UP000623608"/>
    </source>
</evidence>
<keyword evidence="1" id="KW-1133">Transmembrane helix</keyword>
<dbReference type="InterPro" id="IPR006938">
    <property type="entry name" value="DUF624"/>
</dbReference>
<organism evidence="2 3">
    <name type="scientific">Paractinoplanes tereljensis</name>
    <dbReference type="NCBI Taxonomy" id="571912"/>
    <lineage>
        <taxon>Bacteria</taxon>
        <taxon>Bacillati</taxon>
        <taxon>Actinomycetota</taxon>
        <taxon>Actinomycetes</taxon>
        <taxon>Micromonosporales</taxon>
        <taxon>Micromonosporaceae</taxon>
        <taxon>Paractinoplanes</taxon>
    </lineage>
</organism>
<evidence type="ECO:0008006" key="4">
    <source>
        <dbReference type="Google" id="ProtNLM"/>
    </source>
</evidence>
<feature type="transmembrane region" description="Helical" evidence="1">
    <location>
        <begin position="176"/>
        <end position="204"/>
    </location>
</feature>
<dbReference type="Proteomes" id="UP000623608">
    <property type="component" value="Unassembled WGS sequence"/>
</dbReference>
<dbReference type="EMBL" id="BOMY01000041">
    <property type="protein sequence ID" value="GIF23522.1"/>
    <property type="molecule type" value="Genomic_DNA"/>
</dbReference>